<reference evidence="1" key="1">
    <citation type="submission" date="2025-02" db="EMBL/GenBank/DDBJ databases">
        <authorList>
            <consortium name="NCBI Genome Project"/>
        </authorList>
    </citation>
    <scope>NUCLEOTIDE SEQUENCE</scope>
</reference>
<gene>
    <name evidence="1" type="ORF">An09g00730</name>
</gene>
<organism evidence="1">
    <name type="scientific">Aspergillus niger</name>
    <dbReference type="NCBI Taxonomy" id="5061"/>
    <lineage>
        <taxon>Eukaryota</taxon>
        <taxon>Fungi</taxon>
        <taxon>Dikarya</taxon>
        <taxon>Ascomycota</taxon>
        <taxon>Pezizomycotina</taxon>
        <taxon>Eurotiomycetes</taxon>
        <taxon>Eurotiomycetidae</taxon>
        <taxon>Eurotiales</taxon>
        <taxon>Aspergillaceae</taxon>
        <taxon>Aspergillus</taxon>
        <taxon>Aspergillus subgen. Circumdati</taxon>
    </lineage>
</organism>
<dbReference type="RefSeq" id="XP_059606699.1">
    <property type="nucleotide sequence ID" value="XM_059749559.1"/>
</dbReference>
<evidence type="ECO:0000313" key="1">
    <source>
        <dbReference type="RefSeq" id="XP_059606699.1"/>
    </source>
</evidence>
<dbReference type="VEuPathDB" id="FungiDB:An09g00730"/>
<proteinExistence type="predicted"/>
<sequence length="133" mass="15775">MSVVPIETNEVSDFCTRSYFLECDSIFLWDVLHTARIIKSTMINWDYFLDISIWWNPACLYHWCKSRRSTAASIRLGFFILIKIGRKEPVNKMFVAFIIIKPEKFKIYRFLLLDSISFIIVFDASLDYDSLNH</sequence>
<name>A0AAJ8BZG6_ASPNG</name>
<dbReference type="KEGG" id="ang:An09g00730"/>
<accession>A0AAJ8BZG6</accession>
<protein>
    <submittedName>
        <fullName evidence="1">Uncharacterized protein</fullName>
    </submittedName>
</protein>
<dbReference type="AlphaFoldDB" id="A0AAJ8BZG6"/>
<reference evidence="1" key="2">
    <citation type="submission" date="2025-08" db="UniProtKB">
        <authorList>
            <consortium name="RefSeq"/>
        </authorList>
    </citation>
    <scope>IDENTIFICATION</scope>
</reference>
<dbReference type="GeneID" id="84591936"/>